<keyword evidence="3" id="KW-1185">Reference proteome</keyword>
<dbReference type="Proteomes" id="UP000635606">
    <property type="component" value="Unassembled WGS sequence"/>
</dbReference>
<feature type="region of interest" description="Disordered" evidence="1">
    <location>
        <begin position="1"/>
        <end position="33"/>
    </location>
</feature>
<accession>A0A8J4ED37</accession>
<comment type="caution">
    <text evidence="2">The sequence shown here is derived from an EMBL/GenBank/DDBJ whole genome shotgun (WGS) entry which is preliminary data.</text>
</comment>
<proteinExistence type="predicted"/>
<organism evidence="2 3">
    <name type="scientific">Virgisporangium ochraceum</name>
    <dbReference type="NCBI Taxonomy" id="65505"/>
    <lineage>
        <taxon>Bacteria</taxon>
        <taxon>Bacillati</taxon>
        <taxon>Actinomycetota</taxon>
        <taxon>Actinomycetes</taxon>
        <taxon>Micromonosporales</taxon>
        <taxon>Micromonosporaceae</taxon>
        <taxon>Virgisporangium</taxon>
    </lineage>
</organism>
<dbReference type="RefSeq" id="WP_203927503.1">
    <property type="nucleotide sequence ID" value="NZ_BOPH01000027.1"/>
</dbReference>
<evidence type="ECO:0000256" key="1">
    <source>
        <dbReference type="SAM" id="MobiDB-lite"/>
    </source>
</evidence>
<name>A0A8J4ED37_9ACTN</name>
<protein>
    <submittedName>
        <fullName evidence="2">Uncharacterized protein</fullName>
    </submittedName>
</protein>
<reference evidence="2" key="1">
    <citation type="submission" date="2021-01" db="EMBL/GenBank/DDBJ databases">
        <title>Whole genome shotgun sequence of Virgisporangium ochraceum NBRC 16418.</title>
        <authorList>
            <person name="Komaki H."/>
            <person name="Tamura T."/>
        </authorList>
    </citation>
    <scope>NUCLEOTIDE SEQUENCE</scope>
    <source>
        <strain evidence="2">NBRC 16418</strain>
    </source>
</reference>
<evidence type="ECO:0000313" key="3">
    <source>
        <dbReference type="Proteomes" id="UP000635606"/>
    </source>
</evidence>
<dbReference type="AlphaFoldDB" id="A0A8J4ED37"/>
<dbReference type="EMBL" id="BOPH01000027">
    <property type="protein sequence ID" value="GIJ67542.1"/>
    <property type="molecule type" value="Genomic_DNA"/>
</dbReference>
<sequence length="150" mass="16724">MADLDELPGRMQPPLPERKPAGPRPVESGPHYDEYLGMRPGQLRYASEDIAVHLEAWRTAHEELMMARGALAYMETVGEPPYLAVGPRIWKLHEESIDLMWDHLSEGYRVAGAIRDTLVAIDKGFRTALDAEYASGKALLDGVERRGGAR</sequence>
<evidence type="ECO:0000313" key="2">
    <source>
        <dbReference type="EMBL" id="GIJ67542.1"/>
    </source>
</evidence>
<gene>
    <name evidence="2" type="ORF">Voc01_024590</name>
</gene>